<accession>A0A6B0SGU4</accession>
<feature type="transmembrane region" description="Helical" evidence="6">
    <location>
        <begin position="6"/>
        <end position="22"/>
    </location>
</feature>
<feature type="transmembrane region" description="Helical" evidence="6">
    <location>
        <begin position="95"/>
        <end position="114"/>
    </location>
</feature>
<dbReference type="AlphaFoldDB" id="A0A6B0SGU4"/>
<dbReference type="PANTHER" id="PTHR32322:SF2">
    <property type="entry name" value="EAMA DOMAIN-CONTAINING PROTEIN"/>
    <property type="match status" value="1"/>
</dbReference>
<dbReference type="Pfam" id="PF00892">
    <property type="entry name" value="EamA"/>
    <property type="match status" value="1"/>
</dbReference>
<dbReference type="InterPro" id="IPR050638">
    <property type="entry name" value="AA-Vitamin_Transporters"/>
</dbReference>
<comment type="subcellular location">
    <subcellularLocation>
        <location evidence="1">Membrane</location>
        <topology evidence="1">Multi-pass membrane protein</topology>
    </subcellularLocation>
</comment>
<dbReference type="InterPro" id="IPR037185">
    <property type="entry name" value="EmrE-like"/>
</dbReference>
<keyword evidence="2 6" id="KW-0812">Transmembrane</keyword>
<protein>
    <submittedName>
        <fullName evidence="8">EamA family transporter</fullName>
    </submittedName>
</protein>
<evidence type="ECO:0000313" key="9">
    <source>
        <dbReference type="Proteomes" id="UP000471521"/>
    </source>
</evidence>
<evidence type="ECO:0000256" key="1">
    <source>
        <dbReference type="ARBA" id="ARBA00004141"/>
    </source>
</evidence>
<feature type="domain" description="EamA" evidence="7">
    <location>
        <begin position="3"/>
        <end position="136"/>
    </location>
</feature>
<evidence type="ECO:0000256" key="2">
    <source>
        <dbReference type="ARBA" id="ARBA00022692"/>
    </source>
</evidence>
<dbReference type="InterPro" id="IPR000620">
    <property type="entry name" value="EamA_dom"/>
</dbReference>
<feature type="non-terminal residue" evidence="8">
    <location>
        <position position="186"/>
    </location>
</feature>
<feature type="transmembrane region" description="Helical" evidence="6">
    <location>
        <begin position="66"/>
        <end position="88"/>
    </location>
</feature>
<organism evidence="8 9">
    <name type="scientific">Halobacterium bonnevillei</name>
    <dbReference type="NCBI Taxonomy" id="2692200"/>
    <lineage>
        <taxon>Archaea</taxon>
        <taxon>Methanobacteriati</taxon>
        <taxon>Methanobacteriota</taxon>
        <taxon>Stenosarchaea group</taxon>
        <taxon>Halobacteria</taxon>
        <taxon>Halobacteriales</taxon>
        <taxon>Halobacteriaceae</taxon>
        <taxon>Halobacterium</taxon>
    </lineage>
</organism>
<feature type="transmembrane region" description="Helical" evidence="6">
    <location>
        <begin position="120"/>
        <end position="137"/>
    </location>
</feature>
<evidence type="ECO:0000313" key="8">
    <source>
        <dbReference type="EMBL" id="MXR20955.1"/>
    </source>
</evidence>
<keyword evidence="3 6" id="KW-1133">Transmembrane helix</keyword>
<proteinExistence type="predicted"/>
<feature type="transmembrane region" description="Helical" evidence="6">
    <location>
        <begin position="34"/>
        <end position="54"/>
    </location>
</feature>
<sequence length="186" mass="19728">MEPGILVALAAAVIFGVYLFVVKRYFADYPTPTYILFANVSGIAWYAPVAATTMPAAPLSGFDASAVGLLVGSSVATGFALLAFFHGLQLGDVSYVAPISKVVPVFVLPLEVVLLGERLGPLQVVGVVVITVALYAANYEPGELLPREAPRHRRAVHPGVRDGRRRGGRGLPRAGHHLPGPHRERG</sequence>
<dbReference type="EMBL" id="WUUU01000073">
    <property type="protein sequence ID" value="MXR20955.1"/>
    <property type="molecule type" value="Genomic_DNA"/>
</dbReference>
<keyword evidence="9" id="KW-1185">Reference proteome</keyword>
<feature type="region of interest" description="Disordered" evidence="5">
    <location>
        <begin position="148"/>
        <end position="186"/>
    </location>
</feature>
<evidence type="ECO:0000256" key="3">
    <source>
        <dbReference type="ARBA" id="ARBA00022989"/>
    </source>
</evidence>
<evidence type="ECO:0000256" key="5">
    <source>
        <dbReference type="SAM" id="MobiDB-lite"/>
    </source>
</evidence>
<keyword evidence="4 6" id="KW-0472">Membrane</keyword>
<evidence type="ECO:0000256" key="4">
    <source>
        <dbReference type="ARBA" id="ARBA00023136"/>
    </source>
</evidence>
<dbReference type="GO" id="GO:0016020">
    <property type="term" value="C:membrane"/>
    <property type="evidence" value="ECO:0007669"/>
    <property type="project" value="UniProtKB-SubCell"/>
</dbReference>
<dbReference type="PANTHER" id="PTHR32322">
    <property type="entry name" value="INNER MEMBRANE TRANSPORTER"/>
    <property type="match status" value="1"/>
</dbReference>
<comment type="caution">
    <text evidence="8">The sequence shown here is derived from an EMBL/GenBank/DDBJ whole genome shotgun (WGS) entry which is preliminary data.</text>
</comment>
<evidence type="ECO:0000256" key="6">
    <source>
        <dbReference type="SAM" id="Phobius"/>
    </source>
</evidence>
<feature type="compositionally biased region" description="Basic residues" evidence="5">
    <location>
        <begin position="163"/>
        <end position="180"/>
    </location>
</feature>
<gene>
    <name evidence="8" type="ORF">GRX66_10195</name>
</gene>
<dbReference type="Proteomes" id="UP000471521">
    <property type="component" value="Unassembled WGS sequence"/>
</dbReference>
<name>A0A6B0SGU4_9EURY</name>
<reference evidence="8 9" key="1">
    <citation type="submission" date="2019-12" db="EMBL/GenBank/DDBJ databases">
        <title>Isolation and characterization of three novel carbon monoxide-oxidizing members of Halobacteria from salione crusts and soils.</title>
        <authorList>
            <person name="Myers M.R."/>
            <person name="King G.M."/>
        </authorList>
    </citation>
    <scope>NUCLEOTIDE SEQUENCE [LARGE SCALE GENOMIC DNA]</scope>
    <source>
        <strain evidence="8 9">PCN9</strain>
    </source>
</reference>
<evidence type="ECO:0000259" key="7">
    <source>
        <dbReference type="Pfam" id="PF00892"/>
    </source>
</evidence>
<dbReference type="SUPFAM" id="SSF103481">
    <property type="entry name" value="Multidrug resistance efflux transporter EmrE"/>
    <property type="match status" value="1"/>
</dbReference>